<reference evidence="1" key="1">
    <citation type="submission" date="2023-10" db="EMBL/GenBank/DDBJ databases">
        <authorList>
            <person name="Chen Y."/>
            <person name="Shah S."/>
            <person name="Dougan E. K."/>
            <person name="Thang M."/>
            <person name="Chan C."/>
        </authorList>
    </citation>
    <scope>NUCLEOTIDE SEQUENCE [LARGE SCALE GENOMIC DNA]</scope>
</reference>
<evidence type="ECO:0000313" key="2">
    <source>
        <dbReference type="Proteomes" id="UP001189429"/>
    </source>
</evidence>
<protein>
    <submittedName>
        <fullName evidence="1">Uncharacterized protein</fullName>
    </submittedName>
</protein>
<keyword evidence="2" id="KW-1185">Reference proteome</keyword>
<dbReference type="EMBL" id="CAUYUJ010016331">
    <property type="protein sequence ID" value="CAK0864120.1"/>
    <property type="molecule type" value="Genomic_DNA"/>
</dbReference>
<organism evidence="1 2">
    <name type="scientific">Prorocentrum cordatum</name>
    <dbReference type="NCBI Taxonomy" id="2364126"/>
    <lineage>
        <taxon>Eukaryota</taxon>
        <taxon>Sar</taxon>
        <taxon>Alveolata</taxon>
        <taxon>Dinophyceae</taxon>
        <taxon>Prorocentrales</taxon>
        <taxon>Prorocentraceae</taxon>
        <taxon>Prorocentrum</taxon>
    </lineage>
</organism>
<comment type="caution">
    <text evidence="1">The sequence shown here is derived from an EMBL/GenBank/DDBJ whole genome shotgun (WGS) entry which is preliminary data.</text>
</comment>
<sequence>RARRASSGSRLYRCSERCGKRSWIPTSSPLALGSARARKAGSGSRVFRCSARCGRRRWSRTPLSVTPRVSALARRTSSG</sequence>
<dbReference type="Proteomes" id="UP001189429">
    <property type="component" value="Unassembled WGS sequence"/>
</dbReference>
<evidence type="ECO:0000313" key="1">
    <source>
        <dbReference type="EMBL" id="CAK0864120.1"/>
    </source>
</evidence>
<feature type="non-terminal residue" evidence="1">
    <location>
        <position position="1"/>
    </location>
</feature>
<accession>A0ABN9UZL0</accession>
<gene>
    <name evidence="1" type="ORF">PCOR1329_LOCUS52077</name>
</gene>
<feature type="non-terminal residue" evidence="1">
    <location>
        <position position="79"/>
    </location>
</feature>
<name>A0ABN9UZL0_9DINO</name>
<proteinExistence type="predicted"/>